<protein>
    <submittedName>
        <fullName evidence="1">Uncharacterized protein</fullName>
    </submittedName>
</protein>
<gene>
    <name evidence="1" type="ORF">Satyrvirus1_47</name>
</gene>
<organism evidence="1">
    <name type="scientific">Satyrvirus sp</name>
    <dbReference type="NCBI Taxonomy" id="2487771"/>
    <lineage>
        <taxon>Viruses</taxon>
        <taxon>Varidnaviria</taxon>
        <taxon>Bamfordvirae</taxon>
        <taxon>Nucleocytoviricota</taxon>
        <taxon>Megaviricetes</taxon>
        <taxon>Imitervirales</taxon>
        <taxon>Mimiviridae</taxon>
        <taxon>Megamimivirinae</taxon>
    </lineage>
</organism>
<name>A0A3G5AFA8_9VIRU</name>
<sequence length="311" mass="36064">MCIIADSVKDVSKTKIASFHVSYTYDGRIFTLAQLVVYAANVDSMTNTNAFILPVYNPGNNLKNIIPLDLSNVPEFFDDVKEIFNKWDDTYERPLGIINDSFGSLLDVYRVGNYKFSMMPSKKDFSRIDKKYLNINPMAKISIDVHSDDYSFIVFQFFQKGKLEITPFGYLCKPYKDYAMIIPTIHGHPHNDLVDPFYDSSYSSLYAPFQPLNTNHRSSFEQSSFENSANFDHDVYSLVRNLTNKNITTQRDIEDISVLLKKINKDYMNKNIKIYPPKSFIPTKISIKGYYKNRNLLINTNKYSFIEDLIF</sequence>
<reference evidence="1" key="1">
    <citation type="submission" date="2018-10" db="EMBL/GenBank/DDBJ databases">
        <title>Hidden diversity of soil giant viruses.</title>
        <authorList>
            <person name="Schulz F."/>
            <person name="Alteio L."/>
            <person name="Goudeau D."/>
            <person name="Ryan E.M."/>
            <person name="Malmstrom R.R."/>
            <person name="Blanchard J."/>
            <person name="Woyke T."/>
        </authorList>
    </citation>
    <scope>NUCLEOTIDE SEQUENCE</scope>
    <source>
        <strain evidence="1">SAV1</strain>
    </source>
</reference>
<evidence type="ECO:0000313" key="1">
    <source>
        <dbReference type="EMBL" id="AYV84961.1"/>
    </source>
</evidence>
<dbReference type="EMBL" id="MK072437">
    <property type="protein sequence ID" value="AYV84961.1"/>
    <property type="molecule type" value="Genomic_DNA"/>
</dbReference>
<proteinExistence type="predicted"/>
<accession>A0A3G5AFA8</accession>